<reference evidence="1 2" key="1">
    <citation type="submission" date="2017-06" db="EMBL/GenBank/DDBJ databases">
        <title>Genome of Fusarium nygamai isolate CS10214.</title>
        <authorList>
            <person name="Gardiner D.M."/>
            <person name="Obanor F."/>
            <person name="Kazan K."/>
        </authorList>
    </citation>
    <scope>NUCLEOTIDE SEQUENCE [LARGE SCALE GENOMIC DNA]</scope>
    <source>
        <strain evidence="1 2">CS10214</strain>
    </source>
</reference>
<organism evidence="1 2">
    <name type="scientific">Gibberella nygamai</name>
    <name type="common">Bean root rot disease fungus</name>
    <name type="synonym">Fusarium nygamai</name>
    <dbReference type="NCBI Taxonomy" id="42673"/>
    <lineage>
        <taxon>Eukaryota</taxon>
        <taxon>Fungi</taxon>
        <taxon>Dikarya</taxon>
        <taxon>Ascomycota</taxon>
        <taxon>Pezizomycotina</taxon>
        <taxon>Sordariomycetes</taxon>
        <taxon>Hypocreomycetidae</taxon>
        <taxon>Hypocreales</taxon>
        <taxon>Nectriaceae</taxon>
        <taxon>Fusarium</taxon>
        <taxon>Fusarium fujikuroi species complex</taxon>
    </lineage>
</organism>
<dbReference type="STRING" id="42673.A0A2K0VWW6"/>
<keyword evidence="2" id="KW-1185">Reference proteome</keyword>
<comment type="caution">
    <text evidence="1">The sequence shown here is derived from an EMBL/GenBank/DDBJ whole genome shotgun (WGS) entry which is preliminary data.</text>
</comment>
<name>A0A2K0VWW6_GIBNY</name>
<evidence type="ECO:0000313" key="1">
    <source>
        <dbReference type="EMBL" id="PNP74524.1"/>
    </source>
</evidence>
<evidence type="ECO:0000313" key="2">
    <source>
        <dbReference type="Proteomes" id="UP000236664"/>
    </source>
</evidence>
<dbReference type="AlphaFoldDB" id="A0A2K0VWW6"/>
<dbReference type="Proteomes" id="UP000236664">
    <property type="component" value="Unassembled WGS sequence"/>
</dbReference>
<protein>
    <submittedName>
        <fullName evidence="1">Uncharacterized protein</fullName>
    </submittedName>
</protein>
<proteinExistence type="predicted"/>
<gene>
    <name evidence="1" type="ORF">FNYG_12147</name>
</gene>
<sequence>MANREFYYFYAPTWDYPPDGPIRLGNVISSVKKAHIPLINCPPTADTGIYKTEKKKVQYMTEKLRSGKFSILTKFLSVLGFGVDIGAEVERSDEETFVFETLETNEFIPTKEYLQLCIESETVRGWLEQFNYSKPIYVITGLKNVTGAAANTIKSRTIGGNLSAEVDGTVWSGGAVPIGGGPGIEGKATTSEGTKWEGGNFVFAFRVSKVRVKETGEVKSEAEYTKGALLDPKEGERKRANVEIIAVEAPRAQDEGFEEEKLMDGDEEVFCAIPKDEASDDEW</sequence>
<accession>A0A2K0VWW6</accession>
<dbReference type="OrthoDB" id="4500473at2759"/>
<dbReference type="EMBL" id="MTQA01000202">
    <property type="protein sequence ID" value="PNP74524.1"/>
    <property type="molecule type" value="Genomic_DNA"/>
</dbReference>